<gene>
    <name evidence="2" type="ORF">SVUK_LOCUS13099</name>
</gene>
<dbReference type="EMBL" id="UYYB01101001">
    <property type="protein sequence ID" value="VDM78101.1"/>
    <property type="molecule type" value="Genomic_DNA"/>
</dbReference>
<accession>A0A3P7IYN7</accession>
<evidence type="ECO:0000313" key="3">
    <source>
        <dbReference type="Proteomes" id="UP000270094"/>
    </source>
</evidence>
<reference evidence="2 3" key="1">
    <citation type="submission" date="2018-11" db="EMBL/GenBank/DDBJ databases">
        <authorList>
            <consortium name="Pathogen Informatics"/>
        </authorList>
    </citation>
    <scope>NUCLEOTIDE SEQUENCE [LARGE SCALE GENOMIC DNA]</scope>
</reference>
<organism evidence="2 3">
    <name type="scientific">Strongylus vulgaris</name>
    <name type="common">Blood worm</name>
    <dbReference type="NCBI Taxonomy" id="40348"/>
    <lineage>
        <taxon>Eukaryota</taxon>
        <taxon>Metazoa</taxon>
        <taxon>Ecdysozoa</taxon>
        <taxon>Nematoda</taxon>
        <taxon>Chromadorea</taxon>
        <taxon>Rhabditida</taxon>
        <taxon>Rhabditina</taxon>
        <taxon>Rhabditomorpha</taxon>
        <taxon>Strongyloidea</taxon>
        <taxon>Strongylidae</taxon>
        <taxon>Strongylus</taxon>
    </lineage>
</organism>
<sequence>MGLFCVDIRTSTELCQGAQSTLKHKRTNSQETFLQWKFRETLLYSDCTPLNGSFDTICKRDDDDGEDDERPYDERRQQIYRARCFLACCVCVCVCVRVFECELHALRPRLHIPAIVPVMPLFLLPSTALFPRLYDELFDDDEPVLSIVQSEHHGPPAKKSRKEQSSSHAVRKGTKRHVDEVRDKSASPPPLFLLPFHIGGFTF</sequence>
<name>A0A3P7IYN7_STRVU</name>
<dbReference type="AlphaFoldDB" id="A0A3P7IYN7"/>
<keyword evidence="3" id="KW-1185">Reference proteome</keyword>
<evidence type="ECO:0000256" key="1">
    <source>
        <dbReference type="SAM" id="MobiDB-lite"/>
    </source>
</evidence>
<dbReference type="Proteomes" id="UP000270094">
    <property type="component" value="Unassembled WGS sequence"/>
</dbReference>
<feature type="region of interest" description="Disordered" evidence="1">
    <location>
        <begin position="149"/>
        <end position="185"/>
    </location>
</feature>
<proteinExistence type="predicted"/>
<protein>
    <submittedName>
        <fullName evidence="2">Uncharacterized protein</fullName>
    </submittedName>
</protein>
<feature type="compositionally biased region" description="Basic and acidic residues" evidence="1">
    <location>
        <begin position="176"/>
        <end position="185"/>
    </location>
</feature>
<evidence type="ECO:0000313" key="2">
    <source>
        <dbReference type="EMBL" id="VDM78101.1"/>
    </source>
</evidence>